<dbReference type="CDD" id="cd01948">
    <property type="entry name" value="EAL"/>
    <property type="match status" value="1"/>
</dbReference>
<sequence>MTFKQFGVHFILGLFTVLLLLAGATLTLVDVTLERLIRDDAEIAAAGWVNHFAVQIDDLGQIAAGASPSPSSATFLAKQRSGTRVFRFEVYGRNGHLALVSDQIETRWRPAADSIDGRVIEVVASGRPITTLRHSDHALLPAVYAESYHPVVVGAHVAAVVKAFIDQTQKRARFDHLLSTIGIVFTGLIFLAVGGSAIALRLRSKQKQAADETAEFLAIERKVAQVRAEFLAQRDELTGLLNRATLLERLSKRLGRLPETGLGLAVHNIDLGALKIVNDTHGYDIGDGLIRAVAETLSEAIGEVDLIGRISGNGFLIVQDEVESPADAVRFAARLKDSLDRPFVVKGLDLASGAAIGVAIAPGHGTTAEGLLHSSELALDAAQSPGVRNHVCRFELGMEDEIRHRRELEALVRDAAANDAFELHYQPVVSARDGAPVYFEALLRLRRPGGGYVPPAIFVPIAEDLGLITKIGAWALNRACQAAAGWPEALGVAVNLSPVQFGGTDLNQAVASALAASGLAPRRLELEITEGLLLKHTESVLHQLQGLREIGVSIAMDDFGTGYSSLGYLWRFPFDKIKIDRSFIVGWEANDRHVAHILRTIVSLGRTLNMLVTAEGIENAGQAALLRDLGCDFLQGFHFSRPLPEVEVAPYLLRPRLSLAEPRRAPPPLQLVNG</sequence>
<dbReference type="EMBL" id="VWPL01000008">
    <property type="protein sequence ID" value="KAA5602231.1"/>
    <property type="molecule type" value="Genomic_DNA"/>
</dbReference>
<keyword evidence="1" id="KW-0472">Membrane</keyword>
<evidence type="ECO:0000259" key="2">
    <source>
        <dbReference type="PROSITE" id="PS50883"/>
    </source>
</evidence>
<dbReference type="InterPro" id="IPR052155">
    <property type="entry name" value="Biofilm_reg_signaling"/>
</dbReference>
<dbReference type="Gene3D" id="3.30.70.270">
    <property type="match status" value="1"/>
</dbReference>
<evidence type="ECO:0000256" key="1">
    <source>
        <dbReference type="SAM" id="Phobius"/>
    </source>
</evidence>
<comment type="caution">
    <text evidence="4">The sequence shown here is derived from an EMBL/GenBank/DDBJ whole genome shotgun (WGS) entry which is preliminary data.</text>
</comment>
<dbReference type="PROSITE" id="PS50883">
    <property type="entry name" value="EAL"/>
    <property type="match status" value="1"/>
</dbReference>
<dbReference type="Proteomes" id="UP000323886">
    <property type="component" value="Unassembled WGS sequence"/>
</dbReference>
<keyword evidence="1" id="KW-1133">Transmembrane helix</keyword>
<keyword evidence="1" id="KW-0812">Transmembrane</keyword>
<feature type="transmembrane region" description="Helical" evidence="1">
    <location>
        <begin position="6"/>
        <end position="29"/>
    </location>
</feature>
<dbReference type="SUPFAM" id="SSF141868">
    <property type="entry name" value="EAL domain-like"/>
    <property type="match status" value="1"/>
</dbReference>
<dbReference type="InterPro" id="IPR029787">
    <property type="entry name" value="Nucleotide_cyclase"/>
</dbReference>
<dbReference type="Gene3D" id="3.20.20.450">
    <property type="entry name" value="EAL domain"/>
    <property type="match status" value="1"/>
</dbReference>
<dbReference type="CDD" id="cd01949">
    <property type="entry name" value="GGDEF"/>
    <property type="match status" value="1"/>
</dbReference>
<dbReference type="PANTHER" id="PTHR44757">
    <property type="entry name" value="DIGUANYLATE CYCLASE DGCP"/>
    <property type="match status" value="1"/>
</dbReference>
<dbReference type="Pfam" id="PF00990">
    <property type="entry name" value="GGDEF"/>
    <property type="match status" value="1"/>
</dbReference>
<proteinExistence type="predicted"/>
<dbReference type="PROSITE" id="PS50887">
    <property type="entry name" value="GGDEF"/>
    <property type="match status" value="1"/>
</dbReference>
<feature type="domain" description="EAL" evidence="2">
    <location>
        <begin position="405"/>
        <end position="656"/>
    </location>
</feature>
<evidence type="ECO:0000259" key="3">
    <source>
        <dbReference type="PROSITE" id="PS50887"/>
    </source>
</evidence>
<dbReference type="NCBIfam" id="TIGR00254">
    <property type="entry name" value="GGDEF"/>
    <property type="match status" value="1"/>
</dbReference>
<dbReference type="PANTHER" id="PTHR44757:SF2">
    <property type="entry name" value="BIOFILM ARCHITECTURE MAINTENANCE PROTEIN MBAA"/>
    <property type="match status" value="1"/>
</dbReference>
<dbReference type="InterPro" id="IPR043128">
    <property type="entry name" value="Rev_trsase/Diguanyl_cyclase"/>
</dbReference>
<dbReference type="SUPFAM" id="SSF55073">
    <property type="entry name" value="Nucleotide cyclase"/>
    <property type="match status" value="1"/>
</dbReference>
<dbReference type="AlphaFoldDB" id="A0A5M6I1Z3"/>
<dbReference type="SMART" id="SM00052">
    <property type="entry name" value="EAL"/>
    <property type="match status" value="1"/>
</dbReference>
<dbReference type="InterPro" id="IPR035919">
    <property type="entry name" value="EAL_sf"/>
</dbReference>
<evidence type="ECO:0000313" key="4">
    <source>
        <dbReference type="EMBL" id="KAA5602231.1"/>
    </source>
</evidence>
<dbReference type="RefSeq" id="WP_150096826.1">
    <property type="nucleotide sequence ID" value="NZ_VWPL01000008.1"/>
</dbReference>
<feature type="transmembrane region" description="Helical" evidence="1">
    <location>
        <begin position="177"/>
        <end position="200"/>
    </location>
</feature>
<organism evidence="4 5">
    <name type="scientific">Blastochloris sulfoviridis</name>
    <dbReference type="NCBI Taxonomy" id="50712"/>
    <lineage>
        <taxon>Bacteria</taxon>
        <taxon>Pseudomonadati</taxon>
        <taxon>Pseudomonadota</taxon>
        <taxon>Alphaproteobacteria</taxon>
        <taxon>Hyphomicrobiales</taxon>
        <taxon>Blastochloridaceae</taxon>
        <taxon>Blastochloris</taxon>
    </lineage>
</organism>
<dbReference type="OrthoDB" id="9814202at2"/>
<keyword evidence="5" id="KW-1185">Reference proteome</keyword>
<dbReference type="SMART" id="SM00267">
    <property type="entry name" value="GGDEF"/>
    <property type="match status" value="1"/>
</dbReference>
<protein>
    <submittedName>
        <fullName evidence="4">Bifunctional diguanylate cyclase/phosphodiesterase</fullName>
    </submittedName>
</protein>
<accession>A0A5M6I1Z3</accession>
<feature type="domain" description="GGDEF" evidence="3">
    <location>
        <begin position="262"/>
        <end position="396"/>
    </location>
</feature>
<evidence type="ECO:0000313" key="5">
    <source>
        <dbReference type="Proteomes" id="UP000323886"/>
    </source>
</evidence>
<dbReference type="Pfam" id="PF00563">
    <property type="entry name" value="EAL"/>
    <property type="match status" value="1"/>
</dbReference>
<name>A0A5M6I1Z3_9HYPH</name>
<reference evidence="4 5" key="1">
    <citation type="submission" date="2019-09" db="EMBL/GenBank/DDBJ databases">
        <title>Draft Whole-Genome sequence of Blastochloris sulfoviridis DSM 729.</title>
        <authorList>
            <person name="Meyer T.E."/>
            <person name="Kyndt J.A."/>
        </authorList>
    </citation>
    <scope>NUCLEOTIDE SEQUENCE [LARGE SCALE GENOMIC DNA]</scope>
    <source>
        <strain evidence="4 5">DSM 729</strain>
    </source>
</reference>
<gene>
    <name evidence="4" type="ORF">F1193_06265</name>
</gene>
<dbReference type="InterPro" id="IPR001633">
    <property type="entry name" value="EAL_dom"/>
</dbReference>
<dbReference type="InterPro" id="IPR000160">
    <property type="entry name" value="GGDEF_dom"/>
</dbReference>